<organism evidence="2 3">
    <name type="scientific">Suillus fuscotomentosus</name>
    <dbReference type="NCBI Taxonomy" id="1912939"/>
    <lineage>
        <taxon>Eukaryota</taxon>
        <taxon>Fungi</taxon>
        <taxon>Dikarya</taxon>
        <taxon>Basidiomycota</taxon>
        <taxon>Agaricomycotina</taxon>
        <taxon>Agaricomycetes</taxon>
        <taxon>Agaricomycetidae</taxon>
        <taxon>Boletales</taxon>
        <taxon>Suillineae</taxon>
        <taxon>Suillaceae</taxon>
        <taxon>Suillus</taxon>
    </lineage>
</organism>
<evidence type="ECO:0000313" key="2">
    <source>
        <dbReference type="EMBL" id="KAG1887998.1"/>
    </source>
</evidence>
<feature type="region of interest" description="Disordered" evidence="1">
    <location>
        <begin position="436"/>
        <end position="490"/>
    </location>
</feature>
<feature type="region of interest" description="Disordered" evidence="1">
    <location>
        <begin position="1"/>
        <end position="108"/>
    </location>
</feature>
<evidence type="ECO:0000256" key="1">
    <source>
        <dbReference type="SAM" id="MobiDB-lite"/>
    </source>
</evidence>
<dbReference type="GeneID" id="64670520"/>
<feature type="compositionally biased region" description="Basic and acidic residues" evidence="1">
    <location>
        <begin position="55"/>
        <end position="66"/>
    </location>
</feature>
<dbReference type="Proteomes" id="UP001195769">
    <property type="component" value="Unassembled WGS sequence"/>
</dbReference>
<dbReference type="EMBL" id="JABBWK010000186">
    <property type="protein sequence ID" value="KAG1887998.1"/>
    <property type="molecule type" value="Genomic_DNA"/>
</dbReference>
<proteinExistence type="predicted"/>
<feature type="compositionally biased region" description="Low complexity" evidence="1">
    <location>
        <begin position="1"/>
        <end position="18"/>
    </location>
</feature>
<feature type="compositionally biased region" description="Polar residues" evidence="1">
    <location>
        <begin position="19"/>
        <end position="31"/>
    </location>
</feature>
<protein>
    <submittedName>
        <fullName evidence="2">Uncharacterized protein</fullName>
    </submittedName>
</protein>
<reference evidence="2" key="1">
    <citation type="journal article" date="2020" name="New Phytol.">
        <title>Comparative genomics reveals dynamic genome evolution in host specialist ectomycorrhizal fungi.</title>
        <authorList>
            <person name="Lofgren L.A."/>
            <person name="Nguyen N.H."/>
            <person name="Vilgalys R."/>
            <person name="Ruytinx J."/>
            <person name="Liao H.L."/>
            <person name="Branco S."/>
            <person name="Kuo A."/>
            <person name="LaButti K."/>
            <person name="Lipzen A."/>
            <person name="Andreopoulos W."/>
            <person name="Pangilinan J."/>
            <person name="Riley R."/>
            <person name="Hundley H."/>
            <person name="Na H."/>
            <person name="Barry K."/>
            <person name="Grigoriev I.V."/>
            <person name="Stajich J.E."/>
            <person name="Kennedy P.G."/>
        </authorList>
    </citation>
    <scope>NUCLEOTIDE SEQUENCE</scope>
    <source>
        <strain evidence="2">FC203</strain>
    </source>
</reference>
<evidence type="ECO:0000313" key="3">
    <source>
        <dbReference type="Proteomes" id="UP001195769"/>
    </source>
</evidence>
<dbReference type="RefSeq" id="XP_041217074.1">
    <property type="nucleotide sequence ID" value="XM_041376222.1"/>
</dbReference>
<gene>
    <name evidence="2" type="ORF">F5891DRAFT_966371</name>
</gene>
<comment type="caution">
    <text evidence="2">The sequence shown here is derived from an EMBL/GenBank/DDBJ whole genome shotgun (WGS) entry which is preliminary data.</text>
</comment>
<dbReference type="AlphaFoldDB" id="A0AAD4DRJ8"/>
<sequence>MSDEIAALTSNTTATNNTPQLPTPSLVTNSHPDLPATPPVTTSNSPPDIPPGEPSETHSLSHESSEPLRQANSSSWAARNPTHPIIHPRTPPPRLTDAQKASRKIKRDQKIERMKRLHDAVAGYLDKQKTKIEALSRAHNVTPKQINNIIGSQTHYCTSRKSQLINALVHAKAMEVNVGEYSLAELCDMVANDPQTKSLTKDEKAAHIMALEEYREKKVVSIRANNLAAARDVLVTTERIVKELDDLQIRTGIYATLIIVRSHINNTTQSAMHGTDNSEDFWEDVYEHPMADFLRQYEQWACTQNQIQKQVRKLIIWGLGEQQHCLCALSHLTSSPVSITGKKDIVMNYTNYETAIVEAYGVHLVGWPEGVDFISPSNIGTVGDIRRLRDALKTRMCSWTTLSPAEVKAHTAELDARWSAGEVVHKPRKKCSDAGVARKRKVLPTSNKNNRKSSKRAKEAPARLWEAPKSAEFVESSDEEEEEEEEEEDE</sequence>
<feature type="compositionally biased region" description="Acidic residues" evidence="1">
    <location>
        <begin position="475"/>
        <end position="490"/>
    </location>
</feature>
<keyword evidence="3" id="KW-1185">Reference proteome</keyword>
<accession>A0AAD4DRJ8</accession>
<name>A0AAD4DRJ8_9AGAM</name>